<evidence type="ECO:0008006" key="3">
    <source>
        <dbReference type="Google" id="ProtNLM"/>
    </source>
</evidence>
<name>A0AAE3E4E0_9FIRM</name>
<protein>
    <recommendedName>
        <fullName evidence="3">GNAT family acetyltransferase</fullName>
    </recommendedName>
</protein>
<dbReference type="AlphaFoldDB" id="A0AAE3E4E0"/>
<proteinExistence type="predicted"/>
<dbReference type="Proteomes" id="UP001198200">
    <property type="component" value="Unassembled WGS sequence"/>
</dbReference>
<keyword evidence="2" id="KW-1185">Reference proteome</keyword>
<reference evidence="1 2" key="1">
    <citation type="submission" date="2021-10" db="EMBL/GenBank/DDBJ databases">
        <title>Anaerobic single-cell dispensing facilitates the cultivation of human gut bacteria.</title>
        <authorList>
            <person name="Afrizal A."/>
        </authorList>
    </citation>
    <scope>NUCLEOTIDE SEQUENCE [LARGE SCALE GENOMIC DNA]</scope>
    <source>
        <strain evidence="1 2">CLA-AA-H224</strain>
    </source>
</reference>
<accession>A0AAE3E4E0</accession>
<organism evidence="1 2">
    <name type="scientific">Anthropogastromicrobium aceti</name>
    <dbReference type="NCBI Taxonomy" id="2981768"/>
    <lineage>
        <taxon>Bacteria</taxon>
        <taxon>Bacillati</taxon>
        <taxon>Bacillota</taxon>
        <taxon>Clostridia</taxon>
        <taxon>Lachnospirales</taxon>
        <taxon>Lachnospiraceae</taxon>
        <taxon>Anthropogastromicrobium</taxon>
    </lineage>
</organism>
<gene>
    <name evidence="1" type="ORF">LKD48_10435</name>
</gene>
<comment type="caution">
    <text evidence="1">The sequence shown here is derived from an EMBL/GenBank/DDBJ whole genome shotgun (WGS) entry which is preliminary data.</text>
</comment>
<evidence type="ECO:0000313" key="1">
    <source>
        <dbReference type="EMBL" id="MCC2222048.1"/>
    </source>
</evidence>
<evidence type="ECO:0000313" key="2">
    <source>
        <dbReference type="Proteomes" id="UP001198200"/>
    </source>
</evidence>
<dbReference type="EMBL" id="JAJEQN010000026">
    <property type="protein sequence ID" value="MCC2222048.1"/>
    <property type="molecule type" value="Genomic_DNA"/>
</dbReference>
<dbReference type="RefSeq" id="WP_227100444.1">
    <property type="nucleotide sequence ID" value="NZ_JAJEQN010000026.1"/>
</dbReference>
<sequence length="108" mass="12842">MIDHGTLLSIPFLKKSRFTGSDRGMRYSIYKIEEENETFLEAAACPGPFSVDFTKPELFTKKRFSFDDEGRAAAVDWLNELYEEKREFFEDVYNHPDKYYKEHHKTDE</sequence>